<comment type="catalytic activity">
    <reaction evidence="1">
        <text>L-aspartyl-tRNA(Asn) + L-glutamine + ATP + H2O = L-asparaginyl-tRNA(Asn) + L-glutamate + ADP + phosphate + 2 H(+)</text>
        <dbReference type="Rhea" id="RHEA:14513"/>
        <dbReference type="Rhea" id="RHEA-COMP:9674"/>
        <dbReference type="Rhea" id="RHEA-COMP:9677"/>
        <dbReference type="ChEBI" id="CHEBI:15377"/>
        <dbReference type="ChEBI" id="CHEBI:15378"/>
        <dbReference type="ChEBI" id="CHEBI:29985"/>
        <dbReference type="ChEBI" id="CHEBI:30616"/>
        <dbReference type="ChEBI" id="CHEBI:43474"/>
        <dbReference type="ChEBI" id="CHEBI:58359"/>
        <dbReference type="ChEBI" id="CHEBI:78515"/>
        <dbReference type="ChEBI" id="CHEBI:78516"/>
        <dbReference type="ChEBI" id="CHEBI:456216"/>
    </reaction>
</comment>
<organism evidence="2 3">
    <name type="scientific">Capsulimonas corticalis</name>
    <dbReference type="NCBI Taxonomy" id="2219043"/>
    <lineage>
        <taxon>Bacteria</taxon>
        <taxon>Bacillati</taxon>
        <taxon>Armatimonadota</taxon>
        <taxon>Armatimonadia</taxon>
        <taxon>Capsulimonadales</taxon>
        <taxon>Capsulimonadaceae</taxon>
        <taxon>Capsulimonas</taxon>
    </lineage>
</organism>
<keyword evidence="1" id="KW-0648">Protein biosynthesis</keyword>
<dbReference type="InterPro" id="IPR036113">
    <property type="entry name" value="Asp/Glu-ADT_sf_sub_c"/>
</dbReference>
<dbReference type="OrthoDB" id="9813938at2"/>
<keyword evidence="1" id="KW-0067">ATP-binding</keyword>
<dbReference type="HAMAP" id="MF_00122">
    <property type="entry name" value="GatC"/>
    <property type="match status" value="1"/>
</dbReference>
<comment type="function">
    <text evidence="1">Allows the formation of correctly charged Asn-tRNA(Asn) or Gln-tRNA(Gln) through the transamidation of misacylated Asp-tRNA(Asn) or Glu-tRNA(Gln) in organisms which lack either or both of asparaginyl-tRNA or glutaminyl-tRNA synthetases. The reaction takes place in the presence of glutamine and ATP through an activated phospho-Asp-tRNA(Asn) or phospho-Glu-tRNA(Gln).</text>
</comment>
<dbReference type="GO" id="GO:0050567">
    <property type="term" value="F:glutaminyl-tRNA synthase (glutamine-hydrolyzing) activity"/>
    <property type="evidence" value="ECO:0007669"/>
    <property type="project" value="UniProtKB-UniRule"/>
</dbReference>
<dbReference type="InterPro" id="IPR003837">
    <property type="entry name" value="GatC"/>
</dbReference>
<comment type="catalytic activity">
    <reaction evidence="1">
        <text>L-glutamyl-tRNA(Gln) + L-glutamine + ATP + H2O = L-glutaminyl-tRNA(Gln) + L-glutamate + ADP + phosphate + H(+)</text>
        <dbReference type="Rhea" id="RHEA:17521"/>
        <dbReference type="Rhea" id="RHEA-COMP:9681"/>
        <dbReference type="Rhea" id="RHEA-COMP:9684"/>
        <dbReference type="ChEBI" id="CHEBI:15377"/>
        <dbReference type="ChEBI" id="CHEBI:15378"/>
        <dbReference type="ChEBI" id="CHEBI:29985"/>
        <dbReference type="ChEBI" id="CHEBI:30616"/>
        <dbReference type="ChEBI" id="CHEBI:43474"/>
        <dbReference type="ChEBI" id="CHEBI:58359"/>
        <dbReference type="ChEBI" id="CHEBI:78520"/>
        <dbReference type="ChEBI" id="CHEBI:78521"/>
        <dbReference type="ChEBI" id="CHEBI:456216"/>
    </reaction>
</comment>
<dbReference type="RefSeq" id="WP_119320694.1">
    <property type="nucleotide sequence ID" value="NZ_AP025739.1"/>
</dbReference>
<dbReference type="AlphaFoldDB" id="A0A402CTL0"/>
<dbReference type="SUPFAM" id="SSF141000">
    <property type="entry name" value="Glu-tRNAGln amidotransferase C subunit"/>
    <property type="match status" value="1"/>
</dbReference>
<dbReference type="KEGG" id="ccot:CCAX7_27600"/>
<dbReference type="Pfam" id="PF02686">
    <property type="entry name" value="GatC"/>
    <property type="match status" value="1"/>
</dbReference>
<protein>
    <recommendedName>
        <fullName evidence="1">Aspartyl/glutamyl-tRNA(Asn/Gln) amidotransferase subunit C</fullName>
        <shortName evidence="1">Asp/Glu-ADT subunit C</shortName>
        <ecNumber evidence="1">6.3.5.-</ecNumber>
    </recommendedName>
</protein>
<keyword evidence="1" id="KW-0547">Nucleotide-binding</keyword>
<dbReference type="GO" id="GO:0006450">
    <property type="term" value="P:regulation of translational fidelity"/>
    <property type="evidence" value="ECO:0007669"/>
    <property type="project" value="InterPro"/>
</dbReference>
<dbReference type="GO" id="GO:0070681">
    <property type="term" value="P:glutaminyl-tRNAGln biosynthesis via transamidation"/>
    <property type="evidence" value="ECO:0007669"/>
    <property type="project" value="TreeGrafter"/>
</dbReference>
<comment type="subunit">
    <text evidence="1">Heterotrimer of A, B and C subunits.</text>
</comment>
<evidence type="ECO:0000313" key="3">
    <source>
        <dbReference type="Proteomes" id="UP000287394"/>
    </source>
</evidence>
<dbReference type="GO" id="GO:0005524">
    <property type="term" value="F:ATP binding"/>
    <property type="evidence" value="ECO:0007669"/>
    <property type="project" value="UniProtKB-KW"/>
</dbReference>
<dbReference type="PANTHER" id="PTHR15004">
    <property type="entry name" value="GLUTAMYL-TRNA(GLN) AMIDOTRANSFERASE SUBUNIT C, MITOCHONDRIAL"/>
    <property type="match status" value="1"/>
</dbReference>
<dbReference type="Proteomes" id="UP000287394">
    <property type="component" value="Chromosome"/>
</dbReference>
<dbReference type="EMBL" id="AP025739">
    <property type="protein sequence ID" value="BDI30709.1"/>
    <property type="molecule type" value="Genomic_DNA"/>
</dbReference>
<evidence type="ECO:0000313" key="2">
    <source>
        <dbReference type="EMBL" id="BDI30709.1"/>
    </source>
</evidence>
<evidence type="ECO:0000256" key="1">
    <source>
        <dbReference type="HAMAP-Rule" id="MF_00122"/>
    </source>
</evidence>
<gene>
    <name evidence="1" type="primary">gatC</name>
    <name evidence="2" type="ORF">CCAX7_27600</name>
</gene>
<dbReference type="PANTHER" id="PTHR15004:SF0">
    <property type="entry name" value="GLUTAMYL-TRNA(GLN) AMIDOTRANSFERASE SUBUNIT C, MITOCHONDRIAL"/>
    <property type="match status" value="1"/>
</dbReference>
<name>A0A402CTL0_9BACT</name>
<keyword evidence="3" id="KW-1185">Reference proteome</keyword>
<accession>A0A402CTL0</accession>
<proteinExistence type="inferred from homology"/>
<dbReference type="FunCoup" id="A0A402CTL0">
    <property type="interactions" value="443"/>
</dbReference>
<dbReference type="NCBIfam" id="TIGR00135">
    <property type="entry name" value="gatC"/>
    <property type="match status" value="1"/>
</dbReference>
<sequence>MPAQLTLEEVSRVAFLARLQLTDAEKTRLTTDLNGILEQFERLQQLDTENVPPTSHSLPLQNVLRDDAVRPSLPRDQALQNAPEKRDGSFIVPQIVEG</sequence>
<dbReference type="Gene3D" id="1.10.20.60">
    <property type="entry name" value="Glu-tRNAGln amidotransferase C subunit, N-terminal domain"/>
    <property type="match status" value="1"/>
</dbReference>
<comment type="similarity">
    <text evidence="1">Belongs to the GatC family.</text>
</comment>
<keyword evidence="1" id="KW-0436">Ligase</keyword>
<dbReference type="EC" id="6.3.5.-" evidence="1"/>
<reference evidence="2 3" key="1">
    <citation type="journal article" date="2019" name="Int. J. Syst. Evol. Microbiol.">
        <title>Capsulimonas corticalis gen. nov., sp. nov., an aerobic capsulated bacterium, of a novel bacterial order, Capsulimonadales ord. nov., of the class Armatimonadia of the phylum Armatimonadetes.</title>
        <authorList>
            <person name="Li J."/>
            <person name="Kudo C."/>
            <person name="Tonouchi A."/>
        </authorList>
    </citation>
    <scope>NUCLEOTIDE SEQUENCE [LARGE SCALE GENOMIC DNA]</scope>
    <source>
        <strain evidence="2 3">AX-7</strain>
    </source>
</reference>
<dbReference type="GO" id="GO:0006412">
    <property type="term" value="P:translation"/>
    <property type="evidence" value="ECO:0007669"/>
    <property type="project" value="UniProtKB-UniRule"/>
</dbReference>